<accession>A0ABY8FNP0</accession>
<dbReference type="PROSITE" id="PS51123">
    <property type="entry name" value="OMPA_2"/>
    <property type="match status" value="1"/>
</dbReference>
<evidence type="ECO:0000256" key="3">
    <source>
        <dbReference type="ARBA" id="ARBA00023237"/>
    </source>
</evidence>
<dbReference type="InterPro" id="IPR050330">
    <property type="entry name" value="Bact_OuterMem_StrucFunc"/>
</dbReference>
<protein>
    <submittedName>
        <fullName evidence="8">OmpA family protein</fullName>
    </submittedName>
</protein>
<dbReference type="InterPro" id="IPR006664">
    <property type="entry name" value="OMP_bac"/>
</dbReference>
<feature type="signal peptide" evidence="6">
    <location>
        <begin position="1"/>
        <end position="25"/>
    </location>
</feature>
<organism evidence="8 9">
    <name type="scientific">Altererythrobacter arenosus</name>
    <dbReference type="NCBI Taxonomy" id="3032592"/>
    <lineage>
        <taxon>Bacteria</taxon>
        <taxon>Pseudomonadati</taxon>
        <taxon>Pseudomonadota</taxon>
        <taxon>Alphaproteobacteria</taxon>
        <taxon>Sphingomonadales</taxon>
        <taxon>Erythrobacteraceae</taxon>
        <taxon>Altererythrobacter</taxon>
    </lineage>
</organism>
<evidence type="ECO:0000256" key="1">
    <source>
        <dbReference type="ARBA" id="ARBA00004442"/>
    </source>
</evidence>
<evidence type="ECO:0000256" key="4">
    <source>
        <dbReference type="PROSITE-ProRule" id="PRU00473"/>
    </source>
</evidence>
<dbReference type="PANTHER" id="PTHR30329:SF21">
    <property type="entry name" value="LIPOPROTEIN YIAD-RELATED"/>
    <property type="match status" value="1"/>
</dbReference>
<feature type="domain" description="OmpA-like" evidence="7">
    <location>
        <begin position="122"/>
        <end position="238"/>
    </location>
</feature>
<evidence type="ECO:0000256" key="6">
    <source>
        <dbReference type="SAM" id="SignalP"/>
    </source>
</evidence>
<dbReference type="EMBL" id="CP121106">
    <property type="protein sequence ID" value="WFL76633.1"/>
    <property type="molecule type" value="Genomic_DNA"/>
</dbReference>
<evidence type="ECO:0000313" key="9">
    <source>
        <dbReference type="Proteomes" id="UP001215827"/>
    </source>
</evidence>
<feature type="region of interest" description="Disordered" evidence="5">
    <location>
        <begin position="206"/>
        <end position="238"/>
    </location>
</feature>
<sequence>MRFKKTSAATATLVMALAMHQGAQAQTNDADALMALDNDSLRGEIQTRFDAALAASNDGGVVNADDTRFVWANEAKAQCGIALGYLKSGTKDPVSVGKCARATALMQDNTRRVPVPLWAAGEAPAICEDPKLIFFGFDIAEPPAAEAQQVVDFVAGNFQTCGWNSIAVVGHADRSGSVEYNMRLAQERATNVYNMLAEKVPANMLAAPASKGEGEPRVPTEDGVREPQNRRVEIQVSK</sequence>
<dbReference type="InterPro" id="IPR036737">
    <property type="entry name" value="OmpA-like_sf"/>
</dbReference>
<dbReference type="RefSeq" id="WP_278015398.1">
    <property type="nucleotide sequence ID" value="NZ_CP121106.1"/>
</dbReference>
<evidence type="ECO:0000313" key="8">
    <source>
        <dbReference type="EMBL" id="WFL76633.1"/>
    </source>
</evidence>
<dbReference type="PANTHER" id="PTHR30329">
    <property type="entry name" value="STATOR ELEMENT OF FLAGELLAR MOTOR COMPLEX"/>
    <property type="match status" value="1"/>
</dbReference>
<dbReference type="InterPro" id="IPR006665">
    <property type="entry name" value="OmpA-like"/>
</dbReference>
<keyword evidence="3" id="KW-0998">Cell outer membrane</keyword>
<gene>
    <name evidence="8" type="ORF">P7228_11580</name>
</gene>
<name>A0ABY8FNP0_9SPHN</name>
<feature type="compositionally biased region" description="Basic and acidic residues" evidence="5">
    <location>
        <begin position="212"/>
        <end position="238"/>
    </location>
</feature>
<evidence type="ECO:0000256" key="5">
    <source>
        <dbReference type="SAM" id="MobiDB-lite"/>
    </source>
</evidence>
<evidence type="ECO:0000256" key="2">
    <source>
        <dbReference type="ARBA" id="ARBA00023136"/>
    </source>
</evidence>
<comment type="subcellular location">
    <subcellularLocation>
        <location evidence="1">Cell outer membrane</location>
    </subcellularLocation>
</comment>
<dbReference type="SUPFAM" id="SSF103088">
    <property type="entry name" value="OmpA-like"/>
    <property type="match status" value="1"/>
</dbReference>
<proteinExistence type="predicted"/>
<evidence type="ECO:0000259" key="7">
    <source>
        <dbReference type="PROSITE" id="PS51123"/>
    </source>
</evidence>
<dbReference type="Pfam" id="PF00691">
    <property type="entry name" value="OmpA"/>
    <property type="match status" value="1"/>
</dbReference>
<dbReference type="Proteomes" id="UP001215827">
    <property type="component" value="Chromosome"/>
</dbReference>
<keyword evidence="9" id="KW-1185">Reference proteome</keyword>
<reference evidence="8 9" key="1">
    <citation type="submission" date="2023-03" db="EMBL/GenBank/DDBJ databases">
        <title>Altererythrobacter sp. CAU 1644 isolated from sand.</title>
        <authorList>
            <person name="Kim W."/>
        </authorList>
    </citation>
    <scope>NUCLEOTIDE SEQUENCE [LARGE SCALE GENOMIC DNA]</scope>
    <source>
        <strain evidence="8 9">CAU 1644</strain>
    </source>
</reference>
<dbReference type="PRINTS" id="PR01021">
    <property type="entry name" value="OMPADOMAIN"/>
</dbReference>
<dbReference type="Gene3D" id="3.30.1330.60">
    <property type="entry name" value="OmpA-like domain"/>
    <property type="match status" value="1"/>
</dbReference>
<feature type="chain" id="PRO_5047273797" evidence="6">
    <location>
        <begin position="26"/>
        <end position="238"/>
    </location>
</feature>
<keyword evidence="6" id="KW-0732">Signal</keyword>
<dbReference type="CDD" id="cd07185">
    <property type="entry name" value="OmpA_C-like"/>
    <property type="match status" value="1"/>
</dbReference>
<keyword evidence="2 4" id="KW-0472">Membrane</keyword>